<evidence type="ECO:0000256" key="5">
    <source>
        <dbReference type="SAM" id="MobiDB-lite"/>
    </source>
</evidence>
<dbReference type="PROSITE" id="PS00463">
    <property type="entry name" value="ZN2_CY6_FUNGAL_1"/>
    <property type="match status" value="1"/>
</dbReference>
<reference evidence="8" key="1">
    <citation type="journal article" date="2017" name="Genome Biol.">
        <title>Comparative genomics reveals high biological diversity and specific adaptations in the industrially and medically important fungal genus Aspergillus.</title>
        <authorList>
            <person name="de Vries R.P."/>
            <person name="Riley R."/>
            <person name="Wiebenga A."/>
            <person name="Aguilar-Osorio G."/>
            <person name="Amillis S."/>
            <person name="Uchima C.A."/>
            <person name="Anderluh G."/>
            <person name="Asadollahi M."/>
            <person name="Askin M."/>
            <person name="Barry K."/>
            <person name="Battaglia E."/>
            <person name="Bayram O."/>
            <person name="Benocci T."/>
            <person name="Braus-Stromeyer S.A."/>
            <person name="Caldana C."/>
            <person name="Canovas D."/>
            <person name="Cerqueira G.C."/>
            <person name="Chen F."/>
            <person name="Chen W."/>
            <person name="Choi C."/>
            <person name="Clum A."/>
            <person name="Dos Santos R.A."/>
            <person name="Damasio A.R."/>
            <person name="Diallinas G."/>
            <person name="Emri T."/>
            <person name="Fekete E."/>
            <person name="Flipphi M."/>
            <person name="Freyberg S."/>
            <person name="Gallo A."/>
            <person name="Gournas C."/>
            <person name="Habgood R."/>
            <person name="Hainaut M."/>
            <person name="Harispe M.L."/>
            <person name="Henrissat B."/>
            <person name="Hilden K.S."/>
            <person name="Hope R."/>
            <person name="Hossain A."/>
            <person name="Karabika E."/>
            <person name="Karaffa L."/>
            <person name="Karanyi Z."/>
            <person name="Krasevec N."/>
            <person name="Kuo A."/>
            <person name="Kusch H."/>
            <person name="LaButti K."/>
            <person name="Lagendijk E.L."/>
            <person name="Lapidus A."/>
            <person name="Levasseur A."/>
            <person name="Lindquist E."/>
            <person name="Lipzen A."/>
            <person name="Logrieco A.F."/>
            <person name="MacCabe A."/>
            <person name="Maekelae M.R."/>
            <person name="Malavazi I."/>
            <person name="Melin P."/>
            <person name="Meyer V."/>
            <person name="Mielnichuk N."/>
            <person name="Miskei M."/>
            <person name="Molnar A.P."/>
            <person name="Mule G."/>
            <person name="Ngan C.Y."/>
            <person name="Orejas M."/>
            <person name="Orosz E."/>
            <person name="Ouedraogo J.P."/>
            <person name="Overkamp K.M."/>
            <person name="Park H.-S."/>
            <person name="Perrone G."/>
            <person name="Piumi F."/>
            <person name="Punt P.J."/>
            <person name="Ram A.F."/>
            <person name="Ramon A."/>
            <person name="Rauscher S."/>
            <person name="Record E."/>
            <person name="Riano-Pachon D.M."/>
            <person name="Robert V."/>
            <person name="Roehrig J."/>
            <person name="Ruller R."/>
            <person name="Salamov A."/>
            <person name="Salih N.S."/>
            <person name="Samson R.A."/>
            <person name="Sandor E."/>
            <person name="Sanguinetti M."/>
            <person name="Schuetze T."/>
            <person name="Sepcic K."/>
            <person name="Shelest E."/>
            <person name="Sherlock G."/>
            <person name="Sophianopoulou V."/>
            <person name="Squina F.M."/>
            <person name="Sun H."/>
            <person name="Susca A."/>
            <person name="Todd R.B."/>
            <person name="Tsang A."/>
            <person name="Unkles S.E."/>
            <person name="van de Wiele N."/>
            <person name="van Rossen-Uffink D."/>
            <person name="Oliveira J.V."/>
            <person name="Vesth T.C."/>
            <person name="Visser J."/>
            <person name="Yu J.-H."/>
            <person name="Zhou M."/>
            <person name="Andersen M.R."/>
            <person name="Archer D.B."/>
            <person name="Baker S.E."/>
            <person name="Benoit I."/>
            <person name="Brakhage A.A."/>
            <person name="Braus G.H."/>
            <person name="Fischer R."/>
            <person name="Frisvad J.C."/>
            <person name="Goldman G.H."/>
            <person name="Houbraken J."/>
            <person name="Oakley B."/>
            <person name="Pocsi I."/>
            <person name="Scazzocchio C."/>
            <person name="Seiboth B."/>
            <person name="vanKuyk P.A."/>
            <person name="Wortman J."/>
            <person name="Dyer P.S."/>
            <person name="Grigoriev I.V."/>
        </authorList>
    </citation>
    <scope>NUCLEOTIDE SEQUENCE [LARGE SCALE GENOMIC DNA]</scope>
    <source>
        <strain evidence="8">DTO 134E9</strain>
    </source>
</reference>
<dbReference type="CDD" id="cd00067">
    <property type="entry name" value="GAL4"/>
    <property type="match status" value="1"/>
</dbReference>
<feature type="compositionally biased region" description="Polar residues" evidence="5">
    <location>
        <begin position="8"/>
        <end position="18"/>
    </location>
</feature>
<name>A0A1L9R3P7_ASPWE</name>
<dbReference type="Proteomes" id="UP000184383">
    <property type="component" value="Unassembled WGS sequence"/>
</dbReference>
<feature type="region of interest" description="Disordered" evidence="5">
    <location>
        <begin position="61"/>
        <end position="103"/>
    </location>
</feature>
<dbReference type="EMBL" id="KV878222">
    <property type="protein sequence ID" value="OJJ29545.1"/>
    <property type="molecule type" value="Genomic_DNA"/>
</dbReference>
<dbReference type="AlphaFoldDB" id="A0A1L9R3P7"/>
<organism evidence="7 8">
    <name type="scientific">Aspergillus wentii DTO 134E9</name>
    <dbReference type="NCBI Taxonomy" id="1073089"/>
    <lineage>
        <taxon>Eukaryota</taxon>
        <taxon>Fungi</taxon>
        <taxon>Dikarya</taxon>
        <taxon>Ascomycota</taxon>
        <taxon>Pezizomycotina</taxon>
        <taxon>Eurotiomycetes</taxon>
        <taxon>Eurotiomycetidae</taxon>
        <taxon>Eurotiales</taxon>
        <taxon>Aspergillaceae</taxon>
        <taxon>Aspergillus</taxon>
        <taxon>Aspergillus subgen. Cremei</taxon>
    </lineage>
</organism>
<keyword evidence="3" id="KW-0804">Transcription</keyword>
<dbReference type="Pfam" id="PF00172">
    <property type="entry name" value="Zn_clus"/>
    <property type="match status" value="1"/>
</dbReference>
<evidence type="ECO:0000256" key="3">
    <source>
        <dbReference type="ARBA" id="ARBA00023163"/>
    </source>
</evidence>
<evidence type="ECO:0000256" key="4">
    <source>
        <dbReference type="ARBA" id="ARBA00023242"/>
    </source>
</evidence>
<evidence type="ECO:0000256" key="2">
    <source>
        <dbReference type="ARBA" id="ARBA00023125"/>
    </source>
</evidence>
<evidence type="ECO:0000256" key="1">
    <source>
        <dbReference type="ARBA" id="ARBA00023015"/>
    </source>
</evidence>
<proteinExistence type="predicted"/>
<keyword evidence="2" id="KW-0238">DNA-binding</keyword>
<dbReference type="OrthoDB" id="5069333at2759"/>
<keyword evidence="8" id="KW-1185">Reference proteome</keyword>
<protein>
    <recommendedName>
        <fullName evidence="6">Zn(2)-C6 fungal-type domain-containing protein</fullName>
    </recommendedName>
</protein>
<evidence type="ECO:0000313" key="7">
    <source>
        <dbReference type="EMBL" id="OJJ29545.1"/>
    </source>
</evidence>
<feature type="region of interest" description="Disordered" evidence="5">
    <location>
        <begin position="1"/>
        <end position="23"/>
    </location>
</feature>
<dbReference type="GO" id="GO:0008270">
    <property type="term" value="F:zinc ion binding"/>
    <property type="evidence" value="ECO:0007669"/>
    <property type="project" value="InterPro"/>
</dbReference>
<dbReference type="GO" id="GO:0003677">
    <property type="term" value="F:DNA binding"/>
    <property type="evidence" value="ECO:0007669"/>
    <property type="project" value="UniProtKB-KW"/>
</dbReference>
<evidence type="ECO:0000259" key="6">
    <source>
        <dbReference type="PROSITE" id="PS50048"/>
    </source>
</evidence>
<accession>A0A1L9R3P7</accession>
<feature type="region of interest" description="Disordered" evidence="5">
    <location>
        <begin position="210"/>
        <end position="230"/>
    </location>
</feature>
<feature type="compositionally biased region" description="Basic residues" evidence="5">
    <location>
        <begin position="92"/>
        <end position="102"/>
    </location>
</feature>
<keyword evidence="1" id="KW-0805">Transcription regulation</keyword>
<keyword evidence="4" id="KW-0539">Nucleus</keyword>
<dbReference type="RefSeq" id="XP_040683222.1">
    <property type="nucleotide sequence ID" value="XM_040831737.1"/>
</dbReference>
<dbReference type="SUPFAM" id="SSF57701">
    <property type="entry name" value="Zn2/Cys6 DNA-binding domain"/>
    <property type="match status" value="1"/>
</dbReference>
<dbReference type="InterPro" id="IPR001138">
    <property type="entry name" value="Zn2Cys6_DnaBD"/>
</dbReference>
<dbReference type="SMART" id="SM00066">
    <property type="entry name" value="GAL4"/>
    <property type="match status" value="1"/>
</dbReference>
<dbReference type="PROSITE" id="PS50048">
    <property type="entry name" value="ZN2_CY6_FUNGAL_2"/>
    <property type="match status" value="1"/>
</dbReference>
<gene>
    <name evidence="7" type="ORF">ASPWEDRAFT_177882</name>
</gene>
<dbReference type="InterPro" id="IPR036864">
    <property type="entry name" value="Zn2-C6_fun-type_DNA-bd_sf"/>
</dbReference>
<feature type="domain" description="Zn(2)-C6 fungal-type" evidence="6">
    <location>
        <begin position="151"/>
        <end position="180"/>
    </location>
</feature>
<dbReference type="GeneID" id="63747585"/>
<evidence type="ECO:0000313" key="8">
    <source>
        <dbReference type="Proteomes" id="UP000184383"/>
    </source>
</evidence>
<dbReference type="Gene3D" id="4.10.240.10">
    <property type="entry name" value="Zn(2)-C6 fungal-type DNA-binding domain"/>
    <property type="match status" value="1"/>
</dbReference>
<dbReference type="VEuPathDB" id="FungiDB:ASPWEDRAFT_177882"/>
<sequence>MRQFWDKMQNSTPSNAPPVQNHKESGLMHDFCKVVGVQNASFLADASNTLRDCYADSSGPMAPTTPGTSDVHRAANPGDLSGAYRKPEDNHVRRRGRPKRTTKLLGKGSVQFKPVHPAAKGKLRQCMQEEAYRTNGIPCIRGKPGKRTVPACSYCRHRKIKCSQEETCQACQTRGIPCIRGEPRIVPRILAAGKNTEDPSCHRHQIMRGTEHDQSKEPAMVPAASSPPRMHVGIGKADETVLSPADDTRVVYLNSLLPLAHPQPKQQSHGSLERLEAAATLGAMSMDIPDYTPESASLQTISHEWESSQMIWPNNISVDTPGLDQLPPPGWNEGWPGTMNNQEDRGDADLIDISTENQDWLSCNLAGNGAHWDAWDGMADHEGMNALPVWPSTDIPQYALEDMGTSNSWPHYTLPGDQVFSVGTNMDDLLMDPVRWPATEYVDRWQSAEANPGHWEAGGTGSQ</sequence>
<dbReference type="GO" id="GO:0000981">
    <property type="term" value="F:DNA-binding transcription factor activity, RNA polymerase II-specific"/>
    <property type="evidence" value="ECO:0007669"/>
    <property type="project" value="InterPro"/>
</dbReference>